<evidence type="ECO:0000313" key="2">
    <source>
        <dbReference type="EMBL" id="NMR35161.1"/>
    </source>
</evidence>
<dbReference type="Proteomes" id="UP000548067">
    <property type="component" value="Unassembled WGS sequence"/>
</dbReference>
<feature type="transmembrane region" description="Helical" evidence="1">
    <location>
        <begin position="73"/>
        <end position="89"/>
    </location>
</feature>
<feature type="transmembrane region" description="Helical" evidence="1">
    <location>
        <begin position="40"/>
        <end position="61"/>
    </location>
</feature>
<sequence length="204" mass="24108">MSSNVKISIQYLFFAFLFIGISFFNAYFFWWRIDNGTEEFFIIVFSVMICWIGIGYLSIMISGKIVFKDLKEVGFMSPFTLVLSGFLYEKKGLQIAKKFKTRFSAFAFPTLIFFIFLFYQIIHLVEKNNLAHYRIEKQAIIEEISYYKGSKRGCVVFDFDKKKIRKVIYLKDSFKNKGDYEAIVFSSRNPYIAKSKAEYEENLK</sequence>
<organism evidence="2 3">
    <name type="scientific">Chryseobacterium aquaticum</name>
    <dbReference type="NCBI Taxonomy" id="452084"/>
    <lineage>
        <taxon>Bacteria</taxon>
        <taxon>Pseudomonadati</taxon>
        <taxon>Bacteroidota</taxon>
        <taxon>Flavobacteriia</taxon>
        <taxon>Flavobacteriales</taxon>
        <taxon>Weeksellaceae</taxon>
        <taxon>Chryseobacterium group</taxon>
        <taxon>Chryseobacterium</taxon>
    </lineage>
</organism>
<protein>
    <submittedName>
        <fullName evidence="2">Uncharacterized protein</fullName>
    </submittedName>
</protein>
<name>A0A848N9N3_9FLAO</name>
<dbReference type="RefSeq" id="WP_169321844.1">
    <property type="nucleotide sequence ID" value="NZ_JABCJF010000007.1"/>
</dbReference>
<feature type="transmembrane region" description="Helical" evidence="1">
    <location>
        <begin position="101"/>
        <end position="122"/>
    </location>
</feature>
<keyword evidence="1" id="KW-0472">Membrane</keyword>
<reference evidence="2 3" key="1">
    <citation type="submission" date="2020-04" db="EMBL/GenBank/DDBJ databases">
        <title>Genome analysis and antimicrobial resistance characteristics of Chryseobacterium aquaticum isolated from farmed salmonids.</title>
        <authorList>
            <person name="Saticioglu I.B."/>
            <person name="Duman M."/>
            <person name="Altun S."/>
        </authorList>
    </citation>
    <scope>NUCLEOTIDE SEQUENCE [LARGE SCALE GENOMIC DNA]</scope>
    <source>
        <strain evidence="2 3">C-174</strain>
    </source>
</reference>
<dbReference type="EMBL" id="JABCJF010000007">
    <property type="protein sequence ID" value="NMR35161.1"/>
    <property type="molecule type" value="Genomic_DNA"/>
</dbReference>
<evidence type="ECO:0000256" key="1">
    <source>
        <dbReference type="SAM" id="Phobius"/>
    </source>
</evidence>
<gene>
    <name evidence="2" type="ORF">HIO71_13275</name>
</gene>
<keyword evidence="1" id="KW-0812">Transmembrane</keyword>
<comment type="caution">
    <text evidence="2">The sequence shown here is derived from an EMBL/GenBank/DDBJ whole genome shotgun (WGS) entry which is preliminary data.</text>
</comment>
<keyword evidence="1" id="KW-1133">Transmembrane helix</keyword>
<proteinExistence type="predicted"/>
<feature type="transmembrane region" description="Helical" evidence="1">
    <location>
        <begin position="12"/>
        <end position="33"/>
    </location>
</feature>
<dbReference type="AlphaFoldDB" id="A0A848N9N3"/>
<evidence type="ECO:0000313" key="3">
    <source>
        <dbReference type="Proteomes" id="UP000548067"/>
    </source>
</evidence>
<accession>A0A848N9N3</accession>